<name>A0ABW2T864_9ACTN</name>
<dbReference type="PANTHER" id="PTHR39639:SF1">
    <property type="entry name" value="DUF262 DOMAIN-CONTAINING PROTEIN"/>
    <property type="match status" value="1"/>
</dbReference>
<dbReference type="Pfam" id="PF03235">
    <property type="entry name" value="GmrSD_N"/>
    <property type="match status" value="1"/>
</dbReference>
<feature type="domain" description="GmrSD restriction endonucleases N-terminal" evidence="1">
    <location>
        <begin position="40"/>
        <end position="104"/>
    </location>
</feature>
<gene>
    <name evidence="2" type="ORF">ACFQVD_26635</name>
</gene>
<proteinExistence type="predicted"/>
<accession>A0ABW2T864</accession>
<comment type="caution">
    <text evidence="2">The sequence shown here is derived from an EMBL/GenBank/DDBJ whole genome shotgun (WGS) entry which is preliminary data.</text>
</comment>
<dbReference type="RefSeq" id="WP_343981940.1">
    <property type="nucleotide sequence ID" value="NZ_BAAAGK010000233.1"/>
</dbReference>
<organism evidence="2 3">
    <name type="scientific">Streptosporangium amethystogenes subsp. fukuiense</name>
    <dbReference type="NCBI Taxonomy" id="698418"/>
    <lineage>
        <taxon>Bacteria</taxon>
        <taxon>Bacillati</taxon>
        <taxon>Actinomycetota</taxon>
        <taxon>Actinomycetes</taxon>
        <taxon>Streptosporangiales</taxon>
        <taxon>Streptosporangiaceae</taxon>
        <taxon>Streptosporangium</taxon>
    </lineage>
</organism>
<protein>
    <submittedName>
        <fullName evidence="2">DUF262 domain-containing protein</fullName>
    </submittedName>
</protein>
<dbReference type="EMBL" id="JBHTEE010000001">
    <property type="protein sequence ID" value="MFC7603696.1"/>
    <property type="molecule type" value="Genomic_DNA"/>
</dbReference>
<dbReference type="Proteomes" id="UP001596514">
    <property type="component" value="Unassembled WGS sequence"/>
</dbReference>
<dbReference type="PANTHER" id="PTHR39639">
    <property type="entry name" value="CHROMOSOME 16, WHOLE GENOME SHOTGUN SEQUENCE"/>
    <property type="match status" value="1"/>
</dbReference>
<evidence type="ECO:0000259" key="1">
    <source>
        <dbReference type="Pfam" id="PF03235"/>
    </source>
</evidence>
<keyword evidence="3" id="KW-1185">Reference proteome</keyword>
<sequence>MTHQTAGLIEHMSLNMTARTADGLIQMAKSGDLAWEGPHVPYQRGAVWTCDQQIQLIASALSGTPIPAIILNRRDWDACGPDDPYYVVIDGQQRLRAFAAWYDGTLAVPASWWPANWVEQTRDTDDGPYVTFNDLTVVGRRFFSSRAIISVAEASVCGIRAEAEVYLRVNGYGTAQTDEDMANAARVAADPA</sequence>
<evidence type="ECO:0000313" key="2">
    <source>
        <dbReference type="EMBL" id="MFC7603696.1"/>
    </source>
</evidence>
<evidence type="ECO:0000313" key="3">
    <source>
        <dbReference type="Proteomes" id="UP001596514"/>
    </source>
</evidence>
<reference evidence="3" key="1">
    <citation type="journal article" date="2019" name="Int. J. Syst. Evol. Microbiol.">
        <title>The Global Catalogue of Microorganisms (GCM) 10K type strain sequencing project: providing services to taxonomists for standard genome sequencing and annotation.</title>
        <authorList>
            <consortium name="The Broad Institute Genomics Platform"/>
            <consortium name="The Broad Institute Genome Sequencing Center for Infectious Disease"/>
            <person name="Wu L."/>
            <person name="Ma J."/>
        </authorList>
    </citation>
    <scope>NUCLEOTIDE SEQUENCE [LARGE SCALE GENOMIC DNA]</scope>
    <source>
        <strain evidence="3">JCM 10083</strain>
    </source>
</reference>
<dbReference type="InterPro" id="IPR004919">
    <property type="entry name" value="GmrSD_N"/>
</dbReference>